<dbReference type="EMBL" id="CP031037">
    <property type="protein sequence ID" value="QDZ20982.1"/>
    <property type="molecule type" value="Genomic_DNA"/>
</dbReference>
<evidence type="ECO:0000256" key="2">
    <source>
        <dbReference type="SAM" id="Phobius"/>
    </source>
</evidence>
<keyword evidence="2" id="KW-0472">Membrane</keyword>
<accession>A0A5B8MNQ6</accession>
<reference evidence="3 4" key="1">
    <citation type="submission" date="2018-07" db="EMBL/GenBank/DDBJ databases">
        <title>The complete nuclear genome of the prasinophyte Chloropicon primus (CCMP1205).</title>
        <authorList>
            <person name="Pombert J.-F."/>
            <person name="Otis C."/>
            <person name="Turmel M."/>
            <person name="Lemieux C."/>
        </authorList>
    </citation>
    <scope>NUCLEOTIDE SEQUENCE [LARGE SCALE GENOMIC DNA]</scope>
    <source>
        <strain evidence="3 4">CCMP1205</strain>
    </source>
</reference>
<dbReference type="Proteomes" id="UP000316726">
    <property type="component" value="Chromosome 4"/>
</dbReference>
<sequence>MGAGVWRLGREAAGVGGGEKTRWGVRGTGATRTGGERGGQAVRARTEDGDGGGEGEEGGALPGWVRGAIERGGKDPSEVEETIERTKRESEAMGIGMEILVRDMRRGLPLAAREVAKEKLPFYDPPPLSEVQARQASRAREDFSTFFVFSFIFLNTIPWTPLILPLVVELGERTNLYSRETVIPSQLDRGKERRLDLLVKRRKRQL</sequence>
<gene>
    <name evidence="3" type="ORF">A3770_04p35000</name>
</gene>
<feature type="region of interest" description="Disordered" evidence="1">
    <location>
        <begin position="12"/>
        <end position="63"/>
    </location>
</feature>
<proteinExistence type="predicted"/>
<dbReference type="AlphaFoldDB" id="A0A5B8MNQ6"/>
<organism evidence="3 4">
    <name type="scientific">Chloropicon primus</name>
    <dbReference type="NCBI Taxonomy" id="1764295"/>
    <lineage>
        <taxon>Eukaryota</taxon>
        <taxon>Viridiplantae</taxon>
        <taxon>Chlorophyta</taxon>
        <taxon>Chloropicophyceae</taxon>
        <taxon>Chloropicales</taxon>
        <taxon>Chloropicaceae</taxon>
        <taxon>Chloropicon</taxon>
    </lineage>
</organism>
<feature type="transmembrane region" description="Helical" evidence="2">
    <location>
        <begin position="143"/>
        <end position="168"/>
    </location>
</feature>
<evidence type="ECO:0000256" key="1">
    <source>
        <dbReference type="SAM" id="MobiDB-lite"/>
    </source>
</evidence>
<feature type="compositionally biased region" description="Low complexity" evidence="1">
    <location>
        <begin position="24"/>
        <end position="33"/>
    </location>
</feature>
<keyword evidence="2" id="KW-1133">Transmembrane helix</keyword>
<name>A0A5B8MNQ6_9CHLO</name>
<keyword evidence="4" id="KW-1185">Reference proteome</keyword>
<evidence type="ECO:0000313" key="3">
    <source>
        <dbReference type="EMBL" id="QDZ20982.1"/>
    </source>
</evidence>
<keyword evidence="2" id="KW-0812">Transmembrane</keyword>
<evidence type="ECO:0000313" key="4">
    <source>
        <dbReference type="Proteomes" id="UP000316726"/>
    </source>
</evidence>
<protein>
    <submittedName>
        <fullName evidence="3">Uncharacterized protein</fullName>
    </submittedName>
</protein>